<dbReference type="GO" id="GO:0006782">
    <property type="term" value="P:protoporphyrinogen IX biosynthetic process"/>
    <property type="evidence" value="ECO:0007669"/>
    <property type="project" value="UniProtKB-UniPathway"/>
</dbReference>
<dbReference type="RefSeq" id="XP_014155679.1">
    <property type="nucleotide sequence ID" value="XM_014300204.1"/>
</dbReference>
<gene>
    <name evidence="11" type="ORF">SARC_05923</name>
</gene>
<accession>A0A0L0FY72</accession>
<dbReference type="EMBL" id="KQ241998">
    <property type="protein sequence ID" value="KNC81777.1"/>
    <property type="molecule type" value="Genomic_DNA"/>
</dbReference>
<dbReference type="EC" id="2.5.1.61" evidence="5"/>
<dbReference type="GO" id="GO:0004418">
    <property type="term" value="F:hydroxymethylbilane synthase activity"/>
    <property type="evidence" value="ECO:0007669"/>
    <property type="project" value="UniProtKB-EC"/>
</dbReference>
<evidence type="ECO:0000256" key="1">
    <source>
        <dbReference type="ARBA" id="ARBA00001916"/>
    </source>
</evidence>
<dbReference type="Gene3D" id="3.40.190.10">
    <property type="entry name" value="Periplasmic binding protein-like II"/>
    <property type="match status" value="2"/>
</dbReference>
<dbReference type="Pfam" id="PF01379">
    <property type="entry name" value="Porphobil_deam"/>
    <property type="match status" value="1"/>
</dbReference>
<dbReference type="FunFam" id="3.40.190.10:FF:000004">
    <property type="entry name" value="Porphobilinogen deaminase"/>
    <property type="match status" value="1"/>
</dbReference>
<dbReference type="InterPro" id="IPR036803">
    <property type="entry name" value="Porphobilinogen_deaminase_C_sf"/>
</dbReference>
<sequence length="340" mass="36645">MTDEQKTINVGSRKSKLALLQTNLVVGMLEKLNPSIRFNVITMDTLGDLVLDTALSKIGEKSLFTKELETALHLKSVDFLVHSLKDLPTTLPEGMEVGAFCARDNAYDCVVMNQQNHAAKLTLARLPQDAVVGTSSLRRIAQLKRAHPHLTFKDIRGNLNTRLRKLDEPEEGAPVYDAIVLARAGIDRLGWQERVSEMLTSESCLYAVGQGAMAVECRSDDAATKELLRPINCASTALVCQAERSFMRKLEGGCSAPLGTESKYDEATSTLNVSGAVFSLDGSECIIETLSAEVTDSKGAEQLGVDLAHALLQKGAQAILTAAHDATHASNPTQAPTNKA</sequence>
<feature type="domain" description="Porphobilinogen deaminase N-terminal" evidence="9">
    <location>
        <begin position="8"/>
        <end position="225"/>
    </location>
</feature>
<dbReference type="OrthoDB" id="564646at2759"/>
<proteinExistence type="inferred from homology"/>
<name>A0A0L0FY72_9EUKA</name>
<dbReference type="InterPro" id="IPR022417">
    <property type="entry name" value="Porphobilin_deaminase_N"/>
</dbReference>
<evidence type="ECO:0000256" key="5">
    <source>
        <dbReference type="ARBA" id="ARBA00012655"/>
    </source>
</evidence>
<dbReference type="AlphaFoldDB" id="A0A0L0FY72"/>
<evidence type="ECO:0000256" key="4">
    <source>
        <dbReference type="ARBA" id="ARBA00005638"/>
    </source>
</evidence>
<dbReference type="PRINTS" id="PR00151">
    <property type="entry name" value="PORPHBDMNASE"/>
</dbReference>
<evidence type="ECO:0000256" key="2">
    <source>
        <dbReference type="ARBA" id="ARBA00002869"/>
    </source>
</evidence>
<dbReference type="CDD" id="cd13645">
    <property type="entry name" value="PBP2_HuPBGD_like"/>
    <property type="match status" value="1"/>
</dbReference>
<keyword evidence="6" id="KW-0808">Transferase</keyword>
<dbReference type="SUPFAM" id="SSF53850">
    <property type="entry name" value="Periplasmic binding protein-like II"/>
    <property type="match status" value="1"/>
</dbReference>
<feature type="domain" description="Porphobilinogen deaminase C-terminal" evidence="10">
    <location>
        <begin position="238"/>
        <end position="312"/>
    </location>
</feature>
<dbReference type="PANTHER" id="PTHR11557">
    <property type="entry name" value="PORPHOBILINOGEN DEAMINASE"/>
    <property type="match status" value="1"/>
</dbReference>
<protein>
    <recommendedName>
        <fullName evidence="5">hydroxymethylbilane synthase</fullName>
        <ecNumber evidence="5">2.5.1.61</ecNumber>
    </recommendedName>
    <alternativeName>
        <fullName evidence="8">Hydroxymethylbilane synthase</fullName>
    </alternativeName>
</protein>
<comment type="pathway">
    <text evidence="3">Porphyrin-containing compound metabolism; protoporphyrin-IX biosynthesis; coproporphyrinogen-III from 5-aminolevulinate: step 2/4.</text>
</comment>
<dbReference type="UniPathway" id="UPA00251">
    <property type="reaction ID" value="UER00319"/>
</dbReference>
<organism evidence="11 12">
    <name type="scientific">Sphaeroforma arctica JP610</name>
    <dbReference type="NCBI Taxonomy" id="667725"/>
    <lineage>
        <taxon>Eukaryota</taxon>
        <taxon>Ichthyosporea</taxon>
        <taxon>Ichthyophonida</taxon>
        <taxon>Sphaeroforma</taxon>
    </lineage>
</organism>
<dbReference type="GO" id="GO:0005737">
    <property type="term" value="C:cytoplasm"/>
    <property type="evidence" value="ECO:0007669"/>
    <property type="project" value="TreeGrafter"/>
</dbReference>
<keyword evidence="12" id="KW-1185">Reference proteome</keyword>
<dbReference type="InterPro" id="IPR000860">
    <property type="entry name" value="HemC"/>
</dbReference>
<evidence type="ECO:0000259" key="9">
    <source>
        <dbReference type="Pfam" id="PF01379"/>
    </source>
</evidence>
<dbReference type="PANTHER" id="PTHR11557:SF0">
    <property type="entry name" value="PORPHOBILINOGEN DEAMINASE"/>
    <property type="match status" value="1"/>
</dbReference>
<dbReference type="InterPro" id="IPR022419">
    <property type="entry name" value="Porphobilin_deaminase_cofac_BS"/>
</dbReference>
<dbReference type="PROSITE" id="PS00533">
    <property type="entry name" value="PORPHOBILINOGEN_DEAM"/>
    <property type="match status" value="1"/>
</dbReference>
<evidence type="ECO:0000313" key="11">
    <source>
        <dbReference type="EMBL" id="KNC81777.1"/>
    </source>
</evidence>
<dbReference type="GeneID" id="25906427"/>
<evidence type="ECO:0000259" key="10">
    <source>
        <dbReference type="Pfam" id="PF03900"/>
    </source>
</evidence>
<evidence type="ECO:0000256" key="7">
    <source>
        <dbReference type="ARBA" id="ARBA00023244"/>
    </source>
</evidence>
<evidence type="ECO:0000256" key="6">
    <source>
        <dbReference type="ARBA" id="ARBA00022679"/>
    </source>
</evidence>
<keyword evidence="7" id="KW-0627">Porphyrin biosynthesis</keyword>
<dbReference type="HAMAP" id="MF_00260">
    <property type="entry name" value="Porphobil_deam"/>
    <property type="match status" value="1"/>
</dbReference>
<dbReference type="Proteomes" id="UP000054560">
    <property type="component" value="Unassembled WGS sequence"/>
</dbReference>
<dbReference type="InterPro" id="IPR022418">
    <property type="entry name" value="Porphobilinogen_deaminase_C"/>
</dbReference>
<dbReference type="FunFam" id="3.40.190.10:FF:000005">
    <property type="entry name" value="Porphobilinogen deaminase"/>
    <property type="match status" value="1"/>
</dbReference>
<dbReference type="STRING" id="667725.A0A0L0FY72"/>
<evidence type="ECO:0000256" key="8">
    <source>
        <dbReference type="ARBA" id="ARBA00033064"/>
    </source>
</evidence>
<dbReference type="eggNOG" id="KOG2892">
    <property type="taxonomic scope" value="Eukaryota"/>
</dbReference>
<dbReference type="SUPFAM" id="SSF54782">
    <property type="entry name" value="Porphobilinogen deaminase (hydroxymethylbilane synthase), C-terminal domain"/>
    <property type="match status" value="1"/>
</dbReference>
<comment type="cofactor">
    <cofactor evidence="1">
        <name>dipyrromethane</name>
        <dbReference type="ChEBI" id="CHEBI:60342"/>
    </cofactor>
</comment>
<reference evidence="11 12" key="1">
    <citation type="submission" date="2011-02" db="EMBL/GenBank/DDBJ databases">
        <title>The Genome Sequence of Sphaeroforma arctica JP610.</title>
        <authorList>
            <consortium name="The Broad Institute Genome Sequencing Platform"/>
            <person name="Russ C."/>
            <person name="Cuomo C."/>
            <person name="Young S.K."/>
            <person name="Zeng Q."/>
            <person name="Gargeya S."/>
            <person name="Alvarado L."/>
            <person name="Berlin A."/>
            <person name="Chapman S.B."/>
            <person name="Chen Z."/>
            <person name="Freedman E."/>
            <person name="Gellesch M."/>
            <person name="Goldberg J."/>
            <person name="Griggs A."/>
            <person name="Gujja S."/>
            <person name="Heilman E."/>
            <person name="Heiman D."/>
            <person name="Howarth C."/>
            <person name="Mehta T."/>
            <person name="Neiman D."/>
            <person name="Pearson M."/>
            <person name="Roberts A."/>
            <person name="Saif S."/>
            <person name="Shea T."/>
            <person name="Shenoy N."/>
            <person name="Sisk P."/>
            <person name="Stolte C."/>
            <person name="Sykes S."/>
            <person name="White J."/>
            <person name="Yandava C."/>
            <person name="Burger G."/>
            <person name="Gray M.W."/>
            <person name="Holland P.W.H."/>
            <person name="King N."/>
            <person name="Lang F.B.F."/>
            <person name="Roger A.J."/>
            <person name="Ruiz-Trillo I."/>
            <person name="Haas B."/>
            <person name="Nusbaum C."/>
            <person name="Birren B."/>
        </authorList>
    </citation>
    <scope>NUCLEOTIDE SEQUENCE [LARGE SCALE GENOMIC DNA]</scope>
    <source>
        <strain evidence="11 12">JP610</strain>
    </source>
</reference>
<dbReference type="Pfam" id="PF03900">
    <property type="entry name" value="Porphobil_deamC"/>
    <property type="match status" value="1"/>
</dbReference>
<dbReference type="Gene3D" id="3.30.160.40">
    <property type="entry name" value="Porphobilinogen deaminase, C-terminal domain"/>
    <property type="match status" value="1"/>
</dbReference>
<comment type="function">
    <text evidence="2">Tetrapolymerization of the monopyrrole PBG into the hydroxymethylbilane pre-uroporphyrinogen in several discrete steps.</text>
</comment>
<dbReference type="PIRSF" id="PIRSF001438">
    <property type="entry name" value="4pyrrol_synth_OHMeBilane_synth"/>
    <property type="match status" value="1"/>
</dbReference>
<evidence type="ECO:0000256" key="3">
    <source>
        <dbReference type="ARBA" id="ARBA00004735"/>
    </source>
</evidence>
<evidence type="ECO:0000313" key="12">
    <source>
        <dbReference type="Proteomes" id="UP000054560"/>
    </source>
</evidence>
<dbReference type="NCBIfam" id="TIGR00212">
    <property type="entry name" value="hemC"/>
    <property type="match status" value="1"/>
</dbReference>
<comment type="similarity">
    <text evidence="4">Belongs to the HMBS family.</text>
</comment>